<proteinExistence type="predicted"/>
<feature type="compositionally biased region" description="Polar residues" evidence="1">
    <location>
        <begin position="37"/>
        <end position="46"/>
    </location>
</feature>
<keyword evidence="4" id="KW-1185">Reference proteome</keyword>
<feature type="chain" id="PRO_5047190188" description="CopL family metal-binding regulatory protein" evidence="2">
    <location>
        <begin position="21"/>
        <end position="130"/>
    </location>
</feature>
<keyword evidence="2" id="KW-0732">Signal</keyword>
<accession>A0ABX1R040</accession>
<evidence type="ECO:0008006" key="5">
    <source>
        <dbReference type="Google" id="ProtNLM"/>
    </source>
</evidence>
<comment type="caution">
    <text evidence="3">The sequence shown here is derived from an EMBL/GenBank/DDBJ whole genome shotgun (WGS) entry which is preliminary data.</text>
</comment>
<reference evidence="3 4" key="1">
    <citation type="submission" date="2020-03" db="EMBL/GenBank/DDBJ databases">
        <title>Alteromonas ponticola sp. nov., isolated from seawater.</title>
        <authorList>
            <person name="Yoon J.-H."/>
            <person name="Kim Y.-O."/>
        </authorList>
    </citation>
    <scope>NUCLEOTIDE SEQUENCE [LARGE SCALE GENOMIC DNA]</scope>
    <source>
        <strain evidence="3 4">MYP5</strain>
    </source>
</reference>
<feature type="compositionally biased region" description="Basic and acidic residues" evidence="1">
    <location>
        <begin position="47"/>
        <end position="59"/>
    </location>
</feature>
<organism evidence="3 4">
    <name type="scientific">Alteromonas ponticola</name>
    <dbReference type="NCBI Taxonomy" id="2720613"/>
    <lineage>
        <taxon>Bacteria</taxon>
        <taxon>Pseudomonadati</taxon>
        <taxon>Pseudomonadota</taxon>
        <taxon>Gammaproteobacteria</taxon>
        <taxon>Alteromonadales</taxon>
        <taxon>Alteromonadaceae</taxon>
        <taxon>Alteromonas/Salinimonas group</taxon>
        <taxon>Alteromonas</taxon>
    </lineage>
</organism>
<dbReference type="Proteomes" id="UP000709336">
    <property type="component" value="Unassembled WGS sequence"/>
</dbReference>
<feature type="region of interest" description="Disordered" evidence="1">
    <location>
        <begin position="37"/>
        <end position="59"/>
    </location>
</feature>
<evidence type="ECO:0000256" key="2">
    <source>
        <dbReference type="SAM" id="SignalP"/>
    </source>
</evidence>
<protein>
    <recommendedName>
        <fullName evidence="5">CopL family metal-binding regulatory protein</fullName>
    </recommendedName>
</protein>
<sequence>MFRNTCLFLLLLAVSLQALAQQYSVHGVHHSHDSLITEQTPNQNDHSQTRPHDMSEHDSHCGQAKVAEVMEEANCCEEECTCTIQICTNISQFIVHTAFLPAHAKSSEAYRFTNAATRTLPSALFRPPIS</sequence>
<evidence type="ECO:0000313" key="4">
    <source>
        <dbReference type="Proteomes" id="UP000709336"/>
    </source>
</evidence>
<gene>
    <name evidence="3" type="ORF">HCJ96_07420</name>
</gene>
<evidence type="ECO:0000313" key="3">
    <source>
        <dbReference type="EMBL" id="NMH59839.1"/>
    </source>
</evidence>
<feature type="signal peptide" evidence="2">
    <location>
        <begin position="1"/>
        <end position="20"/>
    </location>
</feature>
<name>A0ABX1R040_9ALTE</name>
<dbReference type="EMBL" id="JAATNW010000004">
    <property type="protein sequence ID" value="NMH59839.1"/>
    <property type="molecule type" value="Genomic_DNA"/>
</dbReference>
<dbReference type="RefSeq" id="WP_169210416.1">
    <property type="nucleotide sequence ID" value="NZ_JAATNW010000004.1"/>
</dbReference>
<evidence type="ECO:0000256" key="1">
    <source>
        <dbReference type="SAM" id="MobiDB-lite"/>
    </source>
</evidence>